<dbReference type="Pfam" id="PF13020">
    <property type="entry name" value="NOV_C"/>
    <property type="match status" value="1"/>
</dbReference>
<dbReference type="PANTHER" id="PTHR32387:SF0">
    <property type="entry name" value="PROTEIN NO VEIN"/>
    <property type="match status" value="1"/>
</dbReference>
<dbReference type="InterPro" id="IPR024975">
    <property type="entry name" value="NOV_C"/>
</dbReference>
<evidence type="ECO:0000259" key="2">
    <source>
        <dbReference type="Pfam" id="PF25794"/>
    </source>
</evidence>
<sequence length="1589" mass="179508">MMLHEIGLSLGLTEWVMDYHEFSSFTVVDLSKKPDTFDELSLRAVPAILQIDNNCDSSSEIDLKGNDTLTVGSSRKIDDNVERQAICKANGTTGIFSEEQALKDATAIIESIRCDEFGLDSNTNQTINHLLMKQHARLGRALHCLSQELYSQDSHFILELVQNADDNIYPGNVEPELVFILQETGIVVLNNECGFSADNIRALCDIGNSTKKGSVGGYIGKKGIGFKSVFRVTDAPEIHSNGFHVKFDITEGQIGFVLPTVVPPCDLSVFKPLLSHENYQRDCSNWKTCILLPFRPRTKGGAAISSIISMFSDLHPSLLLFLHRLQCIKFKNLLNNKVAVMRKETHDDGIVKVYHGEEVTTWLVVSKKLQCSIFRTDVESTEISVAFTLLESLDGEYNPCLHYQPVFAFLPLRNYGLKFILQGDFVLPSSREEVDGDSAWNQWLLSEFPSLFVSAEQFFCSLPYFQKCPGKAVNIYMSFVPLVGEVHGFFSRLSHMITSLLRLSKCLLQESSDLTWILPCRALEDVKLSDTLSADLGIQDYGPKVLVEVISSICHSPEDMKSLGIDWFAAWFAALLSTLSLHSSGSSSPNTKMEYDILNTLRDMPIIPLSDGSYGSISDGPIWLPCDMWNIGSKGEYCPEDFPCIYNKLKMVNPHLFSVAKRNPYSKEEIKADIVMQMLLKIGAQQLSAHEVIRSHVLVGLTEKNSAEDRELMVEYLSFIMLHIQFDCVRCQSERTEIILELQKKPVLLTNRGYSCPLTEPVHFGKEYGNPLDIAMLLDVVDISWVVVDPCYLKHPVTQLEPSGLLKWRSFLLDLGVTDFVKVTCNEKNANIISEAAMIDSSINLTASYVRDWESPELVNLLSIFSSKGYRAKCMFLLEVLDKLWDDVYHSQALSFIISKSDGTKKPIVSSFMKCIQKFSWIPSTLDKELHQPESVFYDCEQVQSILGIKGPYACPQVNSKLLVKDIGFKVEVSIDDAVEVLRQWRVSGSPFVGCTAQMLKFYTFIANGIASSSLKVIQELISDRFIFVPFLSSCKHIDSVSGMFILAKEAYWQDPTGCVDRMNELINLRTPIQEENNILCPALAYVYPGLHDFFVNVFCVMVRWASELKNGLLSLDQISELKDKLLKLENTVIPTEQDKWVSLHPSFGLLSWSDDDHLKKQFKHNDGISLIMFGDLSIEEKALLSGEVVSREAIFYGSEDNMDKVSLLNWVIPYAQRYLYQLHRDIYLELKQLGFEKINQLQVVIVSELFYKFTLKGHDCASKRRIECNCLLQGNVLYATRTTDAHSMYLELSRFFFKGSSDLHFANFLHMVTTMADSSSTSEQIEYFILHSQKIPKLPNEEPIWSLSSISNIADHKSSNTDLILSSDLEKVSTSKAAHCKAGSGTNWPPTSWKNAPDFHYSQTRNLRTMPWADEERHGQWENGVSVEITGNWNPVVFEHRSDMEVSDDLSVQRIAPTNPPKLLPRDRITWQFPNEQQLRRTGKLGEMIAFKYFSETLGSRCVSWVNEEIETGLPYDLLVGEKENLEYVEVKATSSANKDWFDITSREWSFAAEKGDSYSIAHVAILATDKARVTLLKIHISCASKMP</sequence>
<dbReference type="InterPro" id="IPR058210">
    <property type="entry name" value="SACS/Nov_dom"/>
</dbReference>
<feature type="domain" description="Sacsin/Nov" evidence="2">
    <location>
        <begin position="181"/>
        <end position="248"/>
    </location>
</feature>
<dbReference type="GO" id="GO:0005634">
    <property type="term" value="C:nucleus"/>
    <property type="evidence" value="ECO:0007669"/>
    <property type="project" value="TreeGrafter"/>
</dbReference>
<dbReference type="GO" id="GO:0009793">
    <property type="term" value="P:embryo development ending in seed dormancy"/>
    <property type="evidence" value="ECO:0007669"/>
    <property type="project" value="TreeGrafter"/>
</dbReference>
<comment type="caution">
    <text evidence="3">The sequence shown here is derived from an EMBL/GenBank/DDBJ whole genome shotgun (WGS) entry which is preliminary data.</text>
</comment>
<dbReference type="OrthoDB" id="743335at2759"/>
<dbReference type="PANTHER" id="PTHR32387">
    <property type="entry name" value="WU:FJ29H11"/>
    <property type="match status" value="1"/>
</dbReference>
<dbReference type="EMBL" id="JADCNM010000011">
    <property type="protein sequence ID" value="KAG0462013.1"/>
    <property type="molecule type" value="Genomic_DNA"/>
</dbReference>
<dbReference type="GO" id="GO:0048364">
    <property type="term" value="P:root development"/>
    <property type="evidence" value="ECO:0007669"/>
    <property type="project" value="TreeGrafter"/>
</dbReference>
<gene>
    <name evidence="3" type="ORF">HPP92_020489</name>
</gene>
<dbReference type="InterPro" id="IPR036890">
    <property type="entry name" value="HATPase_C_sf"/>
</dbReference>
<dbReference type="GO" id="GO:0010305">
    <property type="term" value="P:leaf vascular tissue pattern formation"/>
    <property type="evidence" value="ECO:0007669"/>
    <property type="project" value="TreeGrafter"/>
</dbReference>
<accession>A0A835PZT5</accession>
<evidence type="ECO:0008006" key="5">
    <source>
        <dbReference type="Google" id="ProtNLM"/>
    </source>
</evidence>
<dbReference type="InterPro" id="IPR052957">
    <property type="entry name" value="Auxin_embryo_med"/>
</dbReference>
<proteinExistence type="predicted"/>
<organism evidence="3 4">
    <name type="scientific">Vanilla planifolia</name>
    <name type="common">Vanilla</name>
    <dbReference type="NCBI Taxonomy" id="51239"/>
    <lineage>
        <taxon>Eukaryota</taxon>
        <taxon>Viridiplantae</taxon>
        <taxon>Streptophyta</taxon>
        <taxon>Embryophyta</taxon>
        <taxon>Tracheophyta</taxon>
        <taxon>Spermatophyta</taxon>
        <taxon>Magnoliopsida</taxon>
        <taxon>Liliopsida</taxon>
        <taxon>Asparagales</taxon>
        <taxon>Orchidaceae</taxon>
        <taxon>Vanilloideae</taxon>
        <taxon>Vanilleae</taxon>
        <taxon>Vanilla</taxon>
    </lineage>
</organism>
<evidence type="ECO:0000313" key="4">
    <source>
        <dbReference type="Proteomes" id="UP000639772"/>
    </source>
</evidence>
<protein>
    <recommendedName>
        <fullName evidence="5">Protein NO VEIN C-terminal domain-containing protein</fullName>
    </recommendedName>
</protein>
<dbReference type="Pfam" id="PF25794">
    <property type="entry name" value="SACS"/>
    <property type="match status" value="1"/>
</dbReference>
<dbReference type="SUPFAM" id="SSF55874">
    <property type="entry name" value="ATPase domain of HSP90 chaperone/DNA topoisomerase II/histidine kinase"/>
    <property type="match status" value="1"/>
</dbReference>
<reference evidence="3 4" key="1">
    <citation type="journal article" date="2020" name="Nat. Food">
        <title>A phased Vanilla planifolia genome enables genetic improvement of flavour and production.</title>
        <authorList>
            <person name="Hasing T."/>
            <person name="Tang H."/>
            <person name="Brym M."/>
            <person name="Khazi F."/>
            <person name="Huang T."/>
            <person name="Chambers A.H."/>
        </authorList>
    </citation>
    <scope>NUCLEOTIDE SEQUENCE [LARGE SCALE GENOMIC DNA]</scope>
    <source>
        <tissue evidence="3">Leaf</tissue>
    </source>
</reference>
<dbReference type="Gene3D" id="3.30.565.10">
    <property type="entry name" value="Histidine kinase-like ATPase, C-terminal domain"/>
    <property type="match status" value="1"/>
</dbReference>
<evidence type="ECO:0000313" key="3">
    <source>
        <dbReference type="EMBL" id="KAG0462013.1"/>
    </source>
</evidence>
<dbReference type="Proteomes" id="UP000639772">
    <property type="component" value="Chromosome 11"/>
</dbReference>
<evidence type="ECO:0000259" key="1">
    <source>
        <dbReference type="Pfam" id="PF13020"/>
    </source>
</evidence>
<name>A0A835PZT5_VANPL</name>
<dbReference type="NCBIfam" id="NF047352">
    <property type="entry name" value="P_loop_sacsin"/>
    <property type="match status" value="1"/>
</dbReference>
<feature type="domain" description="Protein NO VEIN C-terminal" evidence="1">
    <location>
        <begin position="1487"/>
        <end position="1572"/>
    </location>
</feature>